<dbReference type="AlphaFoldDB" id="A0A0A8YG88"/>
<organism evidence="2">
    <name type="scientific">Arundo donax</name>
    <name type="common">Giant reed</name>
    <name type="synonym">Donax arundinaceus</name>
    <dbReference type="NCBI Taxonomy" id="35708"/>
    <lineage>
        <taxon>Eukaryota</taxon>
        <taxon>Viridiplantae</taxon>
        <taxon>Streptophyta</taxon>
        <taxon>Embryophyta</taxon>
        <taxon>Tracheophyta</taxon>
        <taxon>Spermatophyta</taxon>
        <taxon>Magnoliopsida</taxon>
        <taxon>Liliopsida</taxon>
        <taxon>Poales</taxon>
        <taxon>Poaceae</taxon>
        <taxon>PACMAD clade</taxon>
        <taxon>Arundinoideae</taxon>
        <taxon>Arundineae</taxon>
        <taxon>Arundo</taxon>
    </lineage>
</organism>
<name>A0A0A8YG88_ARUDO</name>
<protein>
    <submittedName>
        <fullName evidence="2">Uncharacterized protein</fullName>
    </submittedName>
</protein>
<reference evidence="2" key="2">
    <citation type="journal article" date="2015" name="Data Brief">
        <title>Shoot transcriptome of the giant reed, Arundo donax.</title>
        <authorList>
            <person name="Barrero R.A."/>
            <person name="Guerrero F.D."/>
            <person name="Moolhuijzen P."/>
            <person name="Goolsby J.A."/>
            <person name="Tidwell J."/>
            <person name="Bellgard S.E."/>
            <person name="Bellgard M.I."/>
        </authorList>
    </citation>
    <scope>NUCLEOTIDE SEQUENCE</scope>
    <source>
        <tissue evidence="2">Shoot tissue taken approximately 20 cm above the soil surface</tissue>
    </source>
</reference>
<feature type="compositionally biased region" description="Basic and acidic residues" evidence="1">
    <location>
        <begin position="26"/>
        <end position="36"/>
    </location>
</feature>
<evidence type="ECO:0000256" key="1">
    <source>
        <dbReference type="SAM" id="MobiDB-lite"/>
    </source>
</evidence>
<proteinExistence type="predicted"/>
<reference evidence="2" key="1">
    <citation type="submission" date="2014-09" db="EMBL/GenBank/DDBJ databases">
        <authorList>
            <person name="Magalhaes I.L.F."/>
            <person name="Oliveira U."/>
            <person name="Santos F.R."/>
            <person name="Vidigal T.H.D.A."/>
            <person name="Brescovit A.D."/>
            <person name="Santos A.J."/>
        </authorList>
    </citation>
    <scope>NUCLEOTIDE SEQUENCE</scope>
    <source>
        <tissue evidence="2">Shoot tissue taken approximately 20 cm above the soil surface</tissue>
    </source>
</reference>
<feature type="region of interest" description="Disordered" evidence="1">
    <location>
        <begin position="1"/>
        <end position="36"/>
    </location>
</feature>
<evidence type="ECO:0000313" key="2">
    <source>
        <dbReference type="EMBL" id="JAD24813.1"/>
    </source>
</evidence>
<feature type="compositionally biased region" description="Basic residues" evidence="1">
    <location>
        <begin position="8"/>
        <end position="18"/>
    </location>
</feature>
<dbReference type="EMBL" id="GBRH01273082">
    <property type="protein sequence ID" value="JAD24813.1"/>
    <property type="molecule type" value="Transcribed_RNA"/>
</dbReference>
<sequence length="36" mass="4143">MVISFSSSKHHSMVKKYSRMSGRVEATADQRKSRKT</sequence>
<accession>A0A0A8YG88</accession>